<dbReference type="STRING" id="1442371.A0A0D2GYD0"/>
<organism evidence="2 3">
    <name type="scientific">Fonsecaea multimorphosa CBS 102226</name>
    <dbReference type="NCBI Taxonomy" id="1442371"/>
    <lineage>
        <taxon>Eukaryota</taxon>
        <taxon>Fungi</taxon>
        <taxon>Dikarya</taxon>
        <taxon>Ascomycota</taxon>
        <taxon>Pezizomycotina</taxon>
        <taxon>Eurotiomycetes</taxon>
        <taxon>Chaetothyriomycetidae</taxon>
        <taxon>Chaetothyriales</taxon>
        <taxon>Herpotrichiellaceae</taxon>
        <taxon>Fonsecaea</taxon>
    </lineage>
</organism>
<feature type="transmembrane region" description="Helical" evidence="1">
    <location>
        <begin position="46"/>
        <end position="67"/>
    </location>
</feature>
<dbReference type="GeneID" id="27715357"/>
<dbReference type="AlphaFoldDB" id="A0A0D2GYD0"/>
<accession>A0A0D2GYD0</accession>
<name>A0A0D2GYD0_9EURO</name>
<gene>
    <name evidence="2" type="ORF">Z520_09611</name>
</gene>
<evidence type="ECO:0000313" key="2">
    <source>
        <dbReference type="EMBL" id="KIX94565.1"/>
    </source>
</evidence>
<dbReference type="OrthoDB" id="5373426at2759"/>
<dbReference type="EMBL" id="KN848086">
    <property type="protein sequence ID" value="KIX94565.1"/>
    <property type="molecule type" value="Genomic_DNA"/>
</dbReference>
<keyword evidence="3" id="KW-1185">Reference proteome</keyword>
<keyword evidence="1" id="KW-0812">Transmembrane</keyword>
<evidence type="ECO:0000313" key="3">
    <source>
        <dbReference type="Proteomes" id="UP000053411"/>
    </source>
</evidence>
<protein>
    <submittedName>
        <fullName evidence="2">Uncharacterized protein</fullName>
    </submittedName>
</protein>
<dbReference type="Proteomes" id="UP000053411">
    <property type="component" value="Unassembled WGS sequence"/>
</dbReference>
<keyword evidence="1" id="KW-0472">Membrane</keyword>
<proteinExistence type="predicted"/>
<reference evidence="2 3" key="1">
    <citation type="submission" date="2015-01" db="EMBL/GenBank/DDBJ databases">
        <title>The Genome Sequence of Fonsecaea multimorphosa CBS 102226.</title>
        <authorList>
            <consortium name="The Broad Institute Genomics Platform"/>
            <person name="Cuomo C."/>
            <person name="de Hoog S."/>
            <person name="Gorbushina A."/>
            <person name="Stielow B."/>
            <person name="Teixiera M."/>
            <person name="Abouelleil A."/>
            <person name="Chapman S.B."/>
            <person name="Priest M."/>
            <person name="Young S.K."/>
            <person name="Wortman J."/>
            <person name="Nusbaum C."/>
            <person name="Birren B."/>
        </authorList>
    </citation>
    <scope>NUCLEOTIDE SEQUENCE [LARGE SCALE GENOMIC DNA]</scope>
    <source>
        <strain evidence="2 3">CBS 102226</strain>
    </source>
</reference>
<evidence type="ECO:0000256" key="1">
    <source>
        <dbReference type="SAM" id="Phobius"/>
    </source>
</evidence>
<dbReference type="RefSeq" id="XP_016628688.1">
    <property type="nucleotide sequence ID" value="XM_016780105.1"/>
</dbReference>
<sequence>MATAKDDVEVPLEPPKPPFFTRLRWHIRDGLEDGLEWYNELNLPRVMYHLLSLVYFSFIMYLAYSVLPMSGNWTHTRQQFDKIPNVSQDLSRRVYFNSFRGSSECNIRAIDLYQPPSQDQLLHGPPTVYCPRRKELLEAMSGGGRIGFDTPYFPRDCHYRWYSVEEICMILERFDAIVFVGDYNLQAIYNGLNILLRRDLTHGALRTWDMDKDKLRQCSCDNQFTSQSCSGHFITSSNDLPSHPSGRADGQPYLCSSSRTAHAFLEISTSPAPSSVIEKFKQLVPRVPRSNYHPIAIVHGLSPNTATSETAIASLEEFLALADSSHRKTPMLWIGPTASGHTEIRGRKGNQEIWDFDRRLAGVAGDNDVEVLRMWNMTVQANSWDGMRFGEKVAVTQAMMVLNWLARLPSS</sequence>
<dbReference type="VEuPathDB" id="FungiDB:Z520_09611"/>
<keyword evidence="1" id="KW-1133">Transmembrane helix</keyword>